<evidence type="ECO:0000313" key="3">
    <source>
        <dbReference type="Proteomes" id="UP001292094"/>
    </source>
</evidence>
<comment type="caution">
    <text evidence="2">The sequence shown here is derived from an EMBL/GenBank/DDBJ whole genome shotgun (WGS) entry which is preliminary data.</text>
</comment>
<dbReference type="AlphaFoldDB" id="A0AAE1UBC8"/>
<proteinExistence type="predicted"/>
<sequence>MQCTHTLWMRDPELCRRDFTTSPSNMSVEPEDGDPTSPDPSTSDVRHSKWPCLGNPFDEDPQQPSDPILGSSGVIVSTFGTPARSDC</sequence>
<dbReference type="EMBL" id="JAWZYT010001357">
    <property type="protein sequence ID" value="KAK4312980.1"/>
    <property type="molecule type" value="Genomic_DNA"/>
</dbReference>
<gene>
    <name evidence="2" type="ORF">Pmani_015645</name>
</gene>
<reference evidence="2" key="1">
    <citation type="submission" date="2023-11" db="EMBL/GenBank/DDBJ databases">
        <title>Genome assemblies of two species of porcelain crab, Petrolisthes cinctipes and Petrolisthes manimaculis (Anomura: Porcellanidae).</title>
        <authorList>
            <person name="Angst P."/>
        </authorList>
    </citation>
    <scope>NUCLEOTIDE SEQUENCE</scope>
    <source>
        <strain evidence="2">PB745_02</strain>
        <tissue evidence="2">Gill</tissue>
    </source>
</reference>
<accession>A0AAE1UBC8</accession>
<protein>
    <submittedName>
        <fullName evidence="2">Uncharacterized protein</fullName>
    </submittedName>
</protein>
<name>A0AAE1UBC8_9EUCA</name>
<evidence type="ECO:0000313" key="2">
    <source>
        <dbReference type="EMBL" id="KAK4312980.1"/>
    </source>
</evidence>
<organism evidence="2 3">
    <name type="scientific">Petrolisthes manimaculis</name>
    <dbReference type="NCBI Taxonomy" id="1843537"/>
    <lineage>
        <taxon>Eukaryota</taxon>
        <taxon>Metazoa</taxon>
        <taxon>Ecdysozoa</taxon>
        <taxon>Arthropoda</taxon>
        <taxon>Crustacea</taxon>
        <taxon>Multicrustacea</taxon>
        <taxon>Malacostraca</taxon>
        <taxon>Eumalacostraca</taxon>
        <taxon>Eucarida</taxon>
        <taxon>Decapoda</taxon>
        <taxon>Pleocyemata</taxon>
        <taxon>Anomura</taxon>
        <taxon>Galatheoidea</taxon>
        <taxon>Porcellanidae</taxon>
        <taxon>Petrolisthes</taxon>
    </lineage>
</organism>
<feature type="region of interest" description="Disordered" evidence="1">
    <location>
        <begin position="17"/>
        <end position="87"/>
    </location>
</feature>
<evidence type="ECO:0000256" key="1">
    <source>
        <dbReference type="SAM" id="MobiDB-lite"/>
    </source>
</evidence>
<dbReference type="Proteomes" id="UP001292094">
    <property type="component" value="Unassembled WGS sequence"/>
</dbReference>
<keyword evidence="3" id="KW-1185">Reference proteome</keyword>